<evidence type="ECO:0000256" key="1">
    <source>
        <dbReference type="SAM" id="MobiDB-lite"/>
    </source>
</evidence>
<feature type="region of interest" description="Disordered" evidence="1">
    <location>
        <begin position="442"/>
        <end position="475"/>
    </location>
</feature>
<evidence type="ECO:0000313" key="3">
    <source>
        <dbReference type="EMBL" id="BBO67505.1"/>
    </source>
</evidence>
<sequence>MKQTVLTIGGANGQLVGQSGRMCNRHGLVAGATGTGKTVTLQTLAEGFSLMGTPVFAVDVKGDLSGIAAAGSPHPKIEARLASIPLPGYRQQPCPTLFWDMDGKNGHPVRTTISEMGPLLLANLLELNDTQTGVLYAGFDLADDQGLLLLDLKDLRALLAWMGEHAGSLRSDYGNISAASLGAIQRRLLVLEEQGAERFFGEPALQLADLMHTDFSGRGVVSLFDASRLIHQAPRLYAAFLLWLLAELFEQLPEAGDPPVPRLALFFDEAHLLFSGAPKTLLAKIEQVVRLIRSKGVGVYFITQNPMDLPDNVLGQLGLKVQHALRAFTPKDQKTIRAVAASFVPNPQFKTADRVTTLGIGEALVSVMGDDGRPQPVRQTLIAPPQGRIGPLSADERSAVVQRSPIRGRYDDSLDRQSAYEMLKQRAEAARAAESRRLKEIEAEKQQRQAQRRSSSGGRRRQTAGEAMMKSAARSIGSSIGRQIIRGVLGSIFGRR</sequence>
<feature type="compositionally biased region" description="Low complexity" evidence="1">
    <location>
        <begin position="448"/>
        <end position="457"/>
    </location>
</feature>
<feature type="domain" description="Helicase HerA-like C-terminal" evidence="2">
    <location>
        <begin position="12"/>
        <end position="495"/>
    </location>
</feature>
<dbReference type="Gene3D" id="3.40.50.300">
    <property type="entry name" value="P-loop containing nucleotide triphosphate hydrolases"/>
    <property type="match status" value="2"/>
</dbReference>
<keyword evidence="4" id="KW-1185">Reference proteome</keyword>
<dbReference type="Pfam" id="PF05872">
    <property type="entry name" value="HerA_C"/>
    <property type="match status" value="1"/>
</dbReference>
<name>A0A5K7YGA1_9BACT</name>
<protein>
    <recommendedName>
        <fullName evidence="2">Helicase HerA-like C-terminal domain-containing protein</fullName>
    </recommendedName>
</protein>
<proteinExistence type="predicted"/>
<dbReference type="RefSeq" id="WP_155315760.1">
    <property type="nucleotide sequence ID" value="NZ_AP021874.1"/>
</dbReference>
<dbReference type="AlphaFoldDB" id="A0A5K7YGA1"/>
<dbReference type="PANTHER" id="PTHR30121:SF6">
    <property type="entry name" value="SLR6007 PROTEIN"/>
    <property type="match status" value="1"/>
</dbReference>
<evidence type="ECO:0000259" key="2">
    <source>
        <dbReference type="Pfam" id="PF05872"/>
    </source>
</evidence>
<dbReference type="OrthoDB" id="9758751at2"/>
<dbReference type="SUPFAM" id="SSF52540">
    <property type="entry name" value="P-loop containing nucleoside triphosphate hydrolases"/>
    <property type="match status" value="1"/>
</dbReference>
<dbReference type="Proteomes" id="UP000427906">
    <property type="component" value="Chromosome"/>
</dbReference>
<dbReference type="InterPro" id="IPR051162">
    <property type="entry name" value="T4SS_component"/>
</dbReference>
<dbReference type="InterPro" id="IPR027417">
    <property type="entry name" value="P-loop_NTPase"/>
</dbReference>
<dbReference type="KEGG" id="dalk:DSCA_14350"/>
<dbReference type="EMBL" id="AP021874">
    <property type="protein sequence ID" value="BBO67505.1"/>
    <property type="molecule type" value="Genomic_DNA"/>
</dbReference>
<evidence type="ECO:0000313" key="4">
    <source>
        <dbReference type="Proteomes" id="UP000427906"/>
    </source>
</evidence>
<reference evidence="3 4" key="1">
    <citation type="submission" date="2019-11" db="EMBL/GenBank/DDBJ databases">
        <title>Comparative genomics of hydrocarbon-degrading Desulfosarcina strains.</title>
        <authorList>
            <person name="Watanabe M."/>
            <person name="Kojima H."/>
            <person name="Fukui M."/>
        </authorList>
    </citation>
    <scope>NUCLEOTIDE SEQUENCE [LARGE SCALE GENOMIC DNA]</scope>
    <source>
        <strain evidence="3 4">PL12</strain>
    </source>
</reference>
<gene>
    <name evidence="3" type="ORF">DSCA_14350</name>
</gene>
<dbReference type="PANTHER" id="PTHR30121">
    <property type="entry name" value="UNCHARACTERIZED PROTEIN YJGR-RELATED"/>
    <property type="match status" value="1"/>
</dbReference>
<organism evidence="3 4">
    <name type="scientific">Desulfosarcina alkanivorans</name>
    <dbReference type="NCBI Taxonomy" id="571177"/>
    <lineage>
        <taxon>Bacteria</taxon>
        <taxon>Pseudomonadati</taxon>
        <taxon>Thermodesulfobacteriota</taxon>
        <taxon>Desulfobacteria</taxon>
        <taxon>Desulfobacterales</taxon>
        <taxon>Desulfosarcinaceae</taxon>
        <taxon>Desulfosarcina</taxon>
    </lineage>
</organism>
<feature type="region of interest" description="Disordered" evidence="1">
    <location>
        <begin position="369"/>
        <end position="408"/>
    </location>
</feature>
<accession>A0A5K7YGA1</accession>
<dbReference type="InterPro" id="IPR033186">
    <property type="entry name" value="HerA_C"/>
</dbReference>